<dbReference type="EMBL" id="JBHRXN010000001">
    <property type="protein sequence ID" value="MFC3530570.1"/>
    <property type="molecule type" value="Genomic_DNA"/>
</dbReference>
<feature type="signal peptide" evidence="1">
    <location>
        <begin position="1"/>
        <end position="20"/>
    </location>
</feature>
<accession>A0ABV7R8N8</accession>
<dbReference type="Proteomes" id="UP001595741">
    <property type="component" value="Unassembled WGS sequence"/>
</dbReference>
<evidence type="ECO:0000313" key="2">
    <source>
        <dbReference type="EMBL" id="MFC3530570.1"/>
    </source>
</evidence>
<reference evidence="3" key="1">
    <citation type="journal article" date="2019" name="Int. J. Syst. Evol. Microbiol.">
        <title>The Global Catalogue of Microorganisms (GCM) 10K type strain sequencing project: providing services to taxonomists for standard genome sequencing and annotation.</title>
        <authorList>
            <consortium name="The Broad Institute Genomics Platform"/>
            <consortium name="The Broad Institute Genome Sequencing Center for Infectious Disease"/>
            <person name="Wu L."/>
            <person name="Ma J."/>
        </authorList>
    </citation>
    <scope>NUCLEOTIDE SEQUENCE [LARGE SCALE GENOMIC DNA]</scope>
    <source>
        <strain evidence="3">KCTC 42742</strain>
    </source>
</reference>
<evidence type="ECO:0000313" key="3">
    <source>
        <dbReference type="Proteomes" id="UP001595741"/>
    </source>
</evidence>
<dbReference type="RefSeq" id="WP_386087151.1">
    <property type="nucleotide sequence ID" value="NZ_JBHRXN010000001.1"/>
</dbReference>
<keyword evidence="3" id="KW-1185">Reference proteome</keyword>
<name>A0ABV7R8N8_9NEIS</name>
<keyword evidence="1" id="KW-0732">Signal</keyword>
<proteinExistence type="predicted"/>
<gene>
    <name evidence="2" type="ORF">ACFOLG_00060</name>
</gene>
<protein>
    <submittedName>
        <fullName evidence="2">Uncharacterized protein</fullName>
    </submittedName>
</protein>
<evidence type="ECO:0000256" key="1">
    <source>
        <dbReference type="SAM" id="SignalP"/>
    </source>
</evidence>
<feature type="chain" id="PRO_5046359133" evidence="1">
    <location>
        <begin position="21"/>
        <end position="237"/>
    </location>
</feature>
<sequence>MKKRLLSVLCSGLLMANAHARDVNIEFSFFDSAKTKGELFKSALPDNEELDVLVIAGKRLDLGGHWKVYYSDYDLEEVTESGGPLISRDVVSGYLIMTRELPDSRPEFMYLSVPLHKWSRNEYMTRIPGYCEANAANLFQSTVHTQPNKISCAAIQQAPAALAASKDQQPELRPIQRYVRERKFFSSGAQLLELQQVESRYANPIVIYRARLAEEGALEQLSQGALKLRENIWQNFY</sequence>
<comment type="caution">
    <text evidence="2">The sequence shown here is derived from an EMBL/GenBank/DDBJ whole genome shotgun (WGS) entry which is preliminary data.</text>
</comment>
<organism evidence="2 3">
    <name type="scientific">Vogesella facilis</name>
    <dbReference type="NCBI Taxonomy" id="1655232"/>
    <lineage>
        <taxon>Bacteria</taxon>
        <taxon>Pseudomonadati</taxon>
        <taxon>Pseudomonadota</taxon>
        <taxon>Betaproteobacteria</taxon>
        <taxon>Neisseriales</taxon>
        <taxon>Chromobacteriaceae</taxon>
        <taxon>Vogesella</taxon>
    </lineage>
</organism>